<evidence type="ECO:0000256" key="1">
    <source>
        <dbReference type="SAM" id="MobiDB-lite"/>
    </source>
</evidence>
<dbReference type="AlphaFoldDB" id="A0A699UK22"/>
<proteinExistence type="predicted"/>
<protein>
    <submittedName>
        <fullName evidence="2">Uncharacterized protein</fullName>
    </submittedName>
</protein>
<gene>
    <name evidence="2" type="ORF">Tci_895224</name>
</gene>
<organism evidence="2">
    <name type="scientific">Tanacetum cinerariifolium</name>
    <name type="common">Dalmatian daisy</name>
    <name type="synonym">Chrysanthemum cinerariifolium</name>
    <dbReference type="NCBI Taxonomy" id="118510"/>
    <lineage>
        <taxon>Eukaryota</taxon>
        <taxon>Viridiplantae</taxon>
        <taxon>Streptophyta</taxon>
        <taxon>Embryophyta</taxon>
        <taxon>Tracheophyta</taxon>
        <taxon>Spermatophyta</taxon>
        <taxon>Magnoliopsida</taxon>
        <taxon>eudicotyledons</taxon>
        <taxon>Gunneridae</taxon>
        <taxon>Pentapetalae</taxon>
        <taxon>asterids</taxon>
        <taxon>campanulids</taxon>
        <taxon>Asterales</taxon>
        <taxon>Asteraceae</taxon>
        <taxon>Asteroideae</taxon>
        <taxon>Anthemideae</taxon>
        <taxon>Anthemidinae</taxon>
        <taxon>Tanacetum</taxon>
    </lineage>
</organism>
<dbReference type="EMBL" id="BKCJ011343473">
    <property type="protein sequence ID" value="GFD23255.1"/>
    <property type="molecule type" value="Genomic_DNA"/>
</dbReference>
<feature type="non-terminal residue" evidence="2">
    <location>
        <position position="1"/>
    </location>
</feature>
<sequence>REFNFSKYIFESLVRNVDSSSKFYMYPRFIQLIIQNPLGDLSTHTTKYTSPALTQTVFANMRRVGKGFSGVETPLFEGMLVAREIKEQGEAEEQVQDNVDDADQGADTAISRDDVQDQSIP</sequence>
<name>A0A699UK22_TANCI</name>
<feature type="compositionally biased region" description="Acidic residues" evidence="1">
    <location>
        <begin position="90"/>
        <end position="104"/>
    </location>
</feature>
<reference evidence="2" key="1">
    <citation type="journal article" date="2019" name="Sci. Rep.">
        <title>Draft genome of Tanacetum cinerariifolium, the natural source of mosquito coil.</title>
        <authorList>
            <person name="Yamashiro T."/>
            <person name="Shiraishi A."/>
            <person name="Satake H."/>
            <person name="Nakayama K."/>
        </authorList>
    </citation>
    <scope>NUCLEOTIDE SEQUENCE</scope>
</reference>
<evidence type="ECO:0000313" key="2">
    <source>
        <dbReference type="EMBL" id="GFD23255.1"/>
    </source>
</evidence>
<comment type="caution">
    <text evidence="2">The sequence shown here is derived from an EMBL/GenBank/DDBJ whole genome shotgun (WGS) entry which is preliminary data.</text>
</comment>
<feature type="region of interest" description="Disordered" evidence="1">
    <location>
        <begin position="87"/>
        <end position="121"/>
    </location>
</feature>
<accession>A0A699UK22</accession>